<evidence type="ECO:0000256" key="1">
    <source>
        <dbReference type="SAM" id="Phobius"/>
    </source>
</evidence>
<dbReference type="PANTHER" id="PTHR40547:SF1">
    <property type="entry name" value="SLL0298 PROTEIN"/>
    <property type="match status" value="1"/>
</dbReference>
<dbReference type="Pfam" id="PF09835">
    <property type="entry name" value="DUF2062"/>
    <property type="match status" value="1"/>
</dbReference>
<evidence type="ECO:0000259" key="2">
    <source>
        <dbReference type="Pfam" id="PF09835"/>
    </source>
</evidence>
<gene>
    <name evidence="3" type="ORF">AKJ29_15045</name>
</gene>
<evidence type="ECO:0000313" key="3">
    <source>
        <dbReference type="EMBL" id="KPN63985.1"/>
    </source>
</evidence>
<dbReference type="InterPro" id="IPR018639">
    <property type="entry name" value="DUF2062"/>
</dbReference>
<accession>A0A0P7KJS9</accession>
<organism evidence="3 4">
    <name type="scientific">Aliiroseovarius crassostreae</name>
    <dbReference type="NCBI Taxonomy" id="154981"/>
    <lineage>
        <taxon>Bacteria</taxon>
        <taxon>Pseudomonadati</taxon>
        <taxon>Pseudomonadota</taxon>
        <taxon>Alphaproteobacteria</taxon>
        <taxon>Rhodobacterales</taxon>
        <taxon>Paracoccaceae</taxon>
        <taxon>Aliiroseovarius</taxon>
    </lineage>
</organism>
<feature type="transmembrane region" description="Helical" evidence="1">
    <location>
        <begin position="159"/>
        <end position="182"/>
    </location>
</feature>
<dbReference type="PANTHER" id="PTHR40547">
    <property type="entry name" value="SLL0298 PROTEIN"/>
    <property type="match status" value="1"/>
</dbReference>
<proteinExistence type="predicted"/>
<reference evidence="3 4" key="1">
    <citation type="submission" date="2015-09" db="EMBL/GenBank/DDBJ databases">
        <title>Draft genome sequence of Aliiroseovarius crassostreae CV919-312TSm, the causative agent of Roseovarius Oyster Disease (formerly Juvenile Oyster Disease).</title>
        <authorList>
            <person name="Kessner L."/>
            <person name="Spinard E."/>
            <person name="Nelson D."/>
        </authorList>
    </citation>
    <scope>NUCLEOTIDE SEQUENCE [LARGE SCALE GENOMIC DNA]</scope>
    <source>
        <strain evidence="3 4">CV919-312</strain>
    </source>
</reference>
<feature type="transmembrane region" description="Helical" evidence="1">
    <location>
        <begin position="78"/>
        <end position="97"/>
    </location>
</feature>
<protein>
    <recommendedName>
        <fullName evidence="2">DUF2062 domain-containing protein</fullName>
    </recommendedName>
</protein>
<keyword evidence="1" id="KW-0472">Membrane</keyword>
<keyword evidence="1" id="KW-0812">Transmembrane</keyword>
<keyword evidence="1" id="KW-1133">Transmembrane helix</keyword>
<dbReference type="AlphaFoldDB" id="A0A0P7KJS9"/>
<feature type="domain" description="DUF2062" evidence="2">
    <location>
        <begin position="25"/>
        <end position="190"/>
    </location>
</feature>
<name>A0A0P7KJS9_9RHOB</name>
<dbReference type="EMBL" id="LKBA01000004">
    <property type="protein sequence ID" value="KPN63985.1"/>
    <property type="molecule type" value="Genomic_DNA"/>
</dbReference>
<dbReference type="OrthoDB" id="7360463at2"/>
<dbReference type="Proteomes" id="UP000050471">
    <property type="component" value="Unassembled WGS sequence"/>
</dbReference>
<sequence length="215" mass="24198">MFKRNPRSYLRIVAEFFYPRGGWYRAARYVIHRVRRLPDPAHRISRGIAAGVFTCFTPLFGLHFVIAATLAWIMRGNILAALLATFVGNPLTFPLIAELSLSLGNTMLGSPQSIHLPAVMSAFGGATSDIGSNFFAIFTGADWDWSQFNYFYHRVFLPYLVGGIAPGVLAGLVGYFLSNPLIHAYQRRRIKKLRARYEKRLAERISRAGDKGEIR</sequence>
<comment type="caution">
    <text evidence="3">The sequence shown here is derived from an EMBL/GenBank/DDBJ whole genome shotgun (WGS) entry which is preliminary data.</text>
</comment>
<feature type="transmembrane region" description="Helical" evidence="1">
    <location>
        <begin position="48"/>
        <end position="72"/>
    </location>
</feature>
<feature type="transmembrane region" description="Helical" evidence="1">
    <location>
        <begin position="118"/>
        <end position="139"/>
    </location>
</feature>
<keyword evidence="4" id="KW-1185">Reference proteome</keyword>
<dbReference type="STRING" id="154981.AKJ29_15045"/>
<evidence type="ECO:0000313" key="4">
    <source>
        <dbReference type="Proteomes" id="UP000050471"/>
    </source>
</evidence>
<dbReference type="RefSeq" id="WP_055187793.1">
    <property type="nucleotide sequence ID" value="NZ_FPBS01000004.1"/>
</dbReference>